<proteinExistence type="predicted"/>
<protein>
    <submittedName>
        <fullName evidence="2">Uncharacterized protein</fullName>
    </submittedName>
</protein>
<keyword evidence="1" id="KW-0472">Membrane</keyword>
<name>A0ABV4ISK6_9ACTN</name>
<evidence type="ECO:0000313" key="3">
    <source>
        <dbReference type="Proteomes" id="UP001567537"/>
    </source>
</evidence>
<dbReference type="EMBL" id="JAHWZY010000002">
    <property type="protein sequence ID" value="MEZ3177630.1"/>
    <property type="molecule type" value="Genomic_DNA"/>
</dbReference>
<evidence type="ECO:0000256" key="1">
    <source>
        <dbReference type="SAM" id="Phobius"/>
    </source>
</evidence>
<gene>
    <name evidence="2" type="ORF">KYY02_02550</name>
</gene>
<feature type="transmembrane region" description="Helical" evidence="1">
    <location>
        <begin position="63"/>
        <end position="84"/>
    </location>
</feature>
<keyword evidence="3" id="KW-1185">Reference proteome</keyword>
<accession>A0ABV4ISK6</accession>
<keyword evidence="1" id="KW-1133">Transmembrane helix</keyword>
<dbReference type="Proteomes" id="UP001567537">
    <property type="component" value="Unassembled WGS sequence"/>
</dbReference>
<reference evidence="2 3" key="1">
    <citation type="journal article" date="2021" name="Res Sq">
        <title>Streptomyces Pimoensis sp. nov., Isolated From the Taklimakan Desert in Xinjiang, China.</title>
        <authorList>
            <person name="Zhang P."/>
            <person name="Luo X."/>
            <person name="Luo X."/>
            <person name="Liu Z."/>
            <person name="Xia Z."/>
            <person name="Wan C."/>
            <person name="zhang L."/>
        </authorList>
    </citation>
    <scope>NUCLEOTIDE SEQUENCE [LARGE SCALE GENOMIC DNA]</scope>
    <source>
        <strain evidence="2 3">TRM75549</strain>
    </source>
</reference>
<dbReference type="RefSeq" id="WP_371235736.1">
    <property type="nucleotide sequence ID" value="NZ_JAHWZY010000002.1"/>
</dbReference>
<feature type="transmembrane region" description="Helical" evidence="1">
    <location>
        <begin position="30"/>
        <end position="51"/>
    </location>
</feature>
<keyword evidence="1" id="KW-0812">Transmembrane</keyword>
<organism evidence="2 3">
    <name type="scientific">Streptomyces pimonensis</name>
    <dbReference type="NCBI Taxonomy" id="2860288"/>
    <lineage>
        <taxon>Bacteria</taxon>
        <taxon>Bacillati</taxon>
        <taxon>Actinomycetota</taxon>
        <taxon>Actinomycetes</taxon>
        <taxon>Kitasatosporales</taxon>
        <taxon>Streptomycetaceae</taxon>
        <taxon>Streptomyces</taxon>
    </lineage>
</organism>
<sequence>MERIDAAVALIAALALAVTAWSKPLKVLPFWQLIIVCAVSYPVGAKLFSALGSGRAGAVWAEWTFLISVGLLSTVLTASALRWIRSFQGTRADRHTYHQDFDV</sequence>
<evidence type="ECO:0000313" key="2">
    <source>
        <dbReference type="EMBL" id="MEZ3177630.1"/>
    </source>
</evidence>
<comment type="caution">
    <text evidence="2">The sequence shown here is derived from an EMBL/GenBank/DDBJ whole genome shotgun (WGS) entry which is preliminary data.</text>
</comment>